<keyword evidence="8" id="KW-0472">Membrane</keyword>
<dbReference type="InterPro" id="IPR035595">
    <property type="entry name" value="UDP_glycos_trans_CS"/>
</dbReference>
<dbReference type="FunFam" id="3.40.50.2000:FF:000038">
    <property type="entry name" value="UDP-GlucuronosylTransferase"/>
    <property type="match status" value="1"/>
</dbReference>
<keyword evidence="13" id="KW-1185">Reference proteome</keyword>
<reference evidence="12 13" key="1">
    <citation type="submission" date="2014-03" db="EMBL/GenBank/DDBJ databases">
        <title>Draft genome of the hookworm Oesophagostomum dentatum.</title>
        <authorList>
            <person name="Mitreva M."/>
        </authorList>
    </citation>
    <scope>NUCLEOTIDE SEQUENCE [LARGE SCALE GENOMIC DNA]</scope>
    <source>
        <strain evidence="12 13">OD-Hann</strain>
    </source>
</reference>
<comment type="subcellular location">
    <subcellularLocation>
        <location evidence="1 11">Membrane</location>
        <topology evidence="1 11">Single-pass membrane protein</topology>
    </subcellularLocation>
</comment>
<dbReference type="EMBL" id="KN565977">
    <property type="protein sequence ID" value="KHJ84959.1"/>
    <property type="molecule type" value="Genomic_DNA"/>
</dbReference>
<feature type="non-terminal residue" evidence="12">
    <location>
        <position position="214"/>
    </location>
</feature>
<dbReference type="Pfam" id="PF00201">
    <property type="entry name" value="UDPGT"/>
    <property type="match status" value="1"/>
</dbReference>
<dbReference type="Proteomes" id="UP000053660">
    <property type="component" value="Unassembled WGS sequence"/>
</dbReference>
<dbReference type="OrthoDB" id="5835829at2759"/>
<dbReference type="CDD" id="cd03784">
    <property type="entry name" value="GT1_Gtf-like"/>
    <property type="match status" value="1"/>
</dbReference>
<dbReference type="Gene3D" id="3.40.50.2000">
    <property type="entry name" value="Glycogen Phosphorylase B"/>
    <property type="match status" value="1"/>
</dbReference>
<evidence type="ECO:0000256" key="9">
    <source>
        <dbReference type="ARBA" id="ARBA00047475"/>
    </source>
</evidence>
<proteinExistence type="inferred from homology"/>
<dbReference type="InterPro" id="IPR002213">
    <property type="entry name" value="UDP_glucos_trans"/>
</dbReference>
<dbReference type="PANTHER" id="PTHR48043">
    <property type="entry name" value="EG:EG0003.4 PROTEIN-RELATED"/>
    <property type="match status" value="1"/>
</dbReference>
<evidence type="ECO:0000256" key="2">
    <source>
        <dbReference type="ARBA" id="ARBA00009995"/>
    </source>
</evidence>
<dbReference type="EC" id="2.4.1.17" evidence="11"/>
<sequence>MKQEKDLDRLLNERSTNVLFSLGSLVLSKDMPRWLKNDIVETFASFPNVTFIWKYEDDDILHDVHPNIYTMKWVAQTDLLDDSRMSLFITHGGMNSMLEAMFHGVPMIVIPLFGDQQLNSKNIQRRGIGTLVNRNELNKKTLTEAIQKTLNNKKISREVAFVASLLQGRPQQYRDDIAKWAKIIIEHGRMEHLILQSRNLTFVQYYCLDIIAFY</sequence>
<evidence type="ECO:0000256" key="11">
    <source>
        <dbReference type="RuleBase" id="RU362059"/>
    </source>
</evidence>
<evidence type="ECO:0000256" key="10">
    <source>
        <dbReference type="RuleBase" id="RU003718"/>
    </source>
</evidence>
<dbReference type="GO" id="GO:0015020">
    <property type="term" value="F:glucuronosyltransferase activity"/>
    <property type="evidence" value="ECO:0007669"/>
    <property type="project" value="UniProtKB-EC"/>
</dbReference>
<gene>
    <name evidence="12" type="ORF">OESDEN_15320</name>
</gene>
<evidence type="ECO:0000313" key="12">
    <source>
        <dbReference type="EMBL" id="KHJ84959.1"/>
    </source>
</evidence>
<comment type="catalytic activity">
    <reaction evidence="9 11">
        <text>glucuronate acceptor + UDP-alpha-D-glucuronate = acceptor beta-D-glucuronoside + UDP + H(+)</text>
        <dbReference type="Rhea" id="RHEA:21032"/>
        <dbReference type="ChEBI" id="CHEBI:15378"/>
        <dbReference type="ChEBI" id="CHEBI:58052"/>
        <dbReference type="ChEBI" id="CHEBI:58223"/>
        <dbReference type="ChEBI" id="CHEBI:132367"/>
        <dbReference type="ChEBI" id="CHEBI:132368"/>
        <dbReference type="EC" id="2.4.1.17"/>
    </reaction>
</comment>
<dbReference type="GO" id="GO:0016020">
    <property type="term" value="C:membrane"/>
    <property type="evidence" value="ECO:0007669"/>
    <property type="project" value="UniProtKB-SubCell"/>
</dbReference>
<name>A0A0B1SJ63_OESDE</name>
<evidence type="ECO:0000256" key="7">
    <source>
        <dbReference type="ARBA" id="ARBA00022989"/>
    </source>
</evidence>
<dbReference type="PANTHER" id="PTHR48043:SF145">
    <property type="entry name" value="FI06409P-RELATED"/>
    <property type="match status" value="1"/>
</dbReference>
<keyword evidence="5" id="KW-0812">Transmembrane</keyword>
<accession>A0A0B1SJ63</accession>
<evidence type="ECO:0000256" key="6">
    <source>
        <dbReference type="ARBA" id="ARBA00022729"/>
    </source>
</evidence>
<organism evidence="12 13">
    <name type="scientific">Oesophagostomum dentatum</name>
    <name type="common">Nodular worm</name>
    <dbReference type="NCBI Taxonomy" id="61180"/>
    <lineage>
        <taxon>Eukaryota</taxon>
        <taxon>Metazoa</taxon>
        <taxon>Ecdysozoa</taxon>
        <taxon>Nematoda</taxon>
        <taxon>Chromadorea</taxon>
        <taxon>Rhabditida</taxon>
        <taxon>Rhabditina</taxon>
        <taxon>Rhabditomorpha</taxon>
        <taxon>Strongyloidea</taxon>
        <taxon>Strongylidae</taxon>
        <taxon>Oesophagostomum</taxon>
    </lineage>
</organism>
<dbReference type="InterPro" id="IPR050271">
    <property type="entry name" value="UDP-glycosyltransferase"/>
</dbReference>
<evidence type="ECO:0000256" key="8">
    <source>
        <dbReference type="ARBA" id="ARBA00023136"/>
    </source>
</evidence>
<keyword evidence="6" id="KW-0732">Signal</keyword>
<comment type="similarity">
    <text evidence="2 10">Belongs to the UDP-glycosyltransferase family.</text>
</comment>
<protein>
    <recommendedName>
        <fullName evidence="11">UDP-glucuronosyltransferase</fullName>
        <ecNumber evidence="11">2.4.1.17</ecNumber>
    </recommendedName>
</protein>
<keyword evidence="3 10" id="KW-0328">Glycosyltransferase</keyword>
<dbReference type="SUPFAM" id="SSF53756">
    <property type="entry name" value="UDP-Glycosyltransferase/glycogen phosphorylase"/>
    <property type="match status" value="1"/>
</dbReference>
<evidence type="ECO:0000256" key="4">
    <source>
        <dbReference type="ARBA" id="ARBA00022679"/>
    </source>
</evidence>
<dbReference type="AlphaFoldDB" id="A0A0B1SJ63"/>
<evidence type="ECO:0000256" key="3">
    <source>
        <dbReference type="ARBA" id="ARBA00022676"/>
    </source>
</evidence>
<evidence type="ECO:0000256" key="1">
    <source>
        <dbReference type="ARBA" id="ARBA00004167"/>
    </source>
</evidence>
<evidence type="ECO:0000313" key="13">
    <source>
        <dbReference type="Proteomes" id="UP000053660"/>
    </source>
</evidence>
<keyword evidence="4 10" id="KW-0808">Transferase</keyword>
<keyword evidence="7" id="KW-1133">Transmembrane helix</keyword>
<evidence type="ECO:0000256" key="5">
    <source>
        <dbReference type="ARBA" id="ARBA00022692"/>
    </source>
</evidence>
<dbReference type="PROSITE" id="PS00375">
    <property type="entry name" value="UDPGT"/>
    <property type="match status" value="1"/>
</dbReference>